<sequence>MGVSKADRALVEERRRELISLRRERVSFEDPRIIALGYTSSNAARRDFYRAMQARRDATDAEVTAYREEQTEIIESLLDTYLPKALDGDIKAGEMTLKLLERSAKLNGWEAVLKAEVSGPGGGAVPLGATLNELNALIATAGELGPASDFVSSAEAEDDDSDS</sequence>
<accession>A0ABQ3UFU4</accession>
<proteinExistence type="predicted"/>
<comment type="caution">
    <text evidence="1">The sequence shown here is derived from an EMBL/GenBank/DDBJ whole genome shotgun (WGS) entry which is preliminary data.</text>
</comment>
<evidence type="ECO:0008006" key="3">
    <source>
        <dbReference type="Google" id="ProtNLM"/>
    </source>
</evidence>
<dbReference type="Proteomes" id="UP001054854">
    <property type="component" value="Unassembled WGS sequence"/>
</dbReference>
<dbReference type="RefSeq" id="WP_236260174.1">
    <property type="nucleotide sequence ID" value="NZ_BNEK01000007.1"/>
</dbReference>
<organism evidence="1 2">
    <name type="scientific">Streptomyces hygroscopicus</name>
    <dbReference type="NCBI Taxonomy" id="1912"/>
    <lineage>
        <taxon>Bacteria</taxon>
        <taxon>Bacillati</taxon>
        <taxon>Actinomycetota</taxon>
        <taxon>Actinomycetes</taxon>
        <taxon>Kitasatosporales</taxon>
        <taxon>Streptomycetaceae</taxon>
        <taxon>Streptomyces</taxon>
        <taxon>Streptomyces violaceusniger group</taxon>
    </lineage>
</organism>
<gene>
    <name evidence="1" type="ORF">TPA0910_87690</name>
</gene>
<protein>
    <recommendedName>
        <fullName evidence="3">Terminase small subunit</fullName>
    </recommendedName>
</protein>
<reference evidence="1" key="1">
    <citation type="submission" date="2024-05" db="EMBL/GenBank/DDBJ databases">
        <title>Whole genome shotgun sequence of Streptomyces hygroscopicus NBRC 113678.</title>
        <authorList>
            <person name="Komaki H."/>
            <person name="Tamura T."/>
        </authorList>
    </citation>
    <scope>NUCLEOTIDE SEQUENCE</scope>
    <source>
        <strain evidence="1">N11-34</strain>
    </source>
</reference>
<evidence type="ECO:0000313" key="1">
    <source>
        <dbReference type="EMBL" id="GHJ34336.1"/>
    </source>
</evidence>
<evidence type="ECO:0000313" key="2">
    <source>
        <dbReference type="Proteomes" id="UP001054854"/>
    </source>
</evidence>
<keyword evidence="2" id="KW-1185">Reference proteome</keyword>
<name>A0ABQ3UFU4_STRHY</name>
<dbReference type="EMBL" id="BNEK01000007">
    <property type="protein sequence ID" value="GHJ34336.1"/>
    <property type="molecule type" value="Genomic_DNA"/>
</dbReference>